<sequence>MSLRSSTAPRSSQGIAHSIHCVAAVVGSPTCCRIGLDAVSHVLCQQHGLGTLVSFEFGNQNPTLQSSQAEQPYGQDEKRDQHFNQAEATLPASIRHNQHPPTLVFARPSRLTVTQRFLLLSVAAVSSKLALPEIRPEGRKTREAVEPAETVAPAARRSRCTAALSAGAAAVTISQPLLQVSPVAGRKVTLVLRFTASARA</sequence>
<reference evidence="2" key="1">
    <citation type="submission" date="2016-10" db="EMBL/GenBank/DDBJ databases">
        <authorList>
            <person name="Varghese N."/>
            <person name="Submissions S."/>
        </authorList>
    </citation>
    <scope>NUCLEOTIDE SEQUENCE [LARGE SCALE GENOMIC DNA]</scope>
    <source>
        <strain evidence="2">LMG 25967</strain>
    </source>
</reference>
<organism evidence="1 2">
    <name type="scientific">Pseudomonas linyingensis</name>
    <dbReference type="NCBI Taxonomy" id="915471"/>
    <lineage>
        <taxon>Bacteria</taxon>
        <taxon>Pseudomonadati</taxon>
        <taxon>Pseudomonadota</taxon>
        <taxon>Gammaproteobacteria</taxon>
        <taxon>Pseudomonadales</taxon>
        <taxon>Pseudomonadaceae</taxon>
        <taxon>Pseudomonas</taxon>
    </lineage>
</organism>
<dbReference type="AlphaFoldDB" id="A0A1H6Y999"/>
<keyword evidence="2" id="KW-1185">Reference proteome</keyword>
<dbReference type="EMBL" id="FNZE01000007">
    <property type="protein sequence ID" value="SEJ33762.1"/>
    <property type="molecule type" value="Genomic_DNA"/>
</dbReference>
<gene>
    <name evidence="1" type="ORF">SAMN05216201_10795</name>
</gene>
<accession>A0A1H6Y999</accession>
<dbReference type="Proteomes" id="UP000242930">
    <property type="component" value="Unassembled WGS sequence"/>
</dbReference>
<proteinExistence type="predicted"/>
<name>A0A1H6Y999_9PSED</name>
<evidence type="ECO:0000313" key="1">
    <source>
        <dbReference type="EMBL" id="SEJ33762.1"/>
    </source>
</evidence>
<evidence type="ECO:0000313" key="2">
    <source>
        <dbReference type="Proteomes" id="UP000242930"/>
    </source>
</evidence>
<dbReference type="STRING" id="915471.SAMN05216201_10795"/>
<protein>
    <submittedName>
        <fullName evidence="1">Uncharacterized protein</fullName>
    </submittedName>
</protein>